<dbReference type="OMA" id="IMMISAC"/>
<keyword evidence="3 10" id="KW-0812">Transmembrane</keyword>
<dbReference type="GO" id="GO:0005886">
    <property type="term" value="C:plasma membrane"/>
    <property type="evidence" value="ECO:0007669"/>
    <property type="project" value="UniProtKB-SubCell"/>
</dbReference>
<reference evidence="12" key="1">
    <citation type="submission" date="2022-11" db="UniProtKB">
        <authorList>
            <consortium name="EnsemblMetazoa"/>
        </authorList>
    </citation>
    <scope>IDENTIFICATION</scope>
</reference>
<evidence type="ECO:0000313" key="12">
    <source>
        <dbReference type="EnsemblMetazoa" id="XP_038054701.1"/>
    </source>
</evidence>
<evidence type="ECO:0000256" key="9">
    <source>
        <dbReference type="SAM" id="MobiDB-lite"/>
    </source>
</evidence>
<feature type="transmembrane region" description="Helical" evidence="10">
    <location>
        <begin position="27"/>
        <end position="51"/>
    </location>
</feature>
<protein>
    <recommendedName>
        <fullName evidence="11">G-protein coupled receptors family 1 profile domain-containing protein</fullName>
    </recommendedName>
</protein>
<dbReference type="CDD" id="cd00637">
    <property type="entry name" value="7tm_classA_rhodopsin-like"/>
    <property type="match status" value="1"/>
</dbReference>
<keyword evidence="2" id="KW-1003">Cell membrane</keyword>
<keyword evidence="8" id="KW-0807">Transducer</keyword>
<feature type="transmembrane region" description="Helical" evidence="10">
    <location>
        <begin position="176"/>
        <end position="204"/>
    </location>
</feature>
<accession>A0A913ZUE8</accession>
<feature type="transmembrane region" description="Helical" evidence="10">
    <location>
        <begin position="101"/>
        <end position="122"/>
    </location>
</feature>
<dbReference type="GO" id="GO:0007218">
    <property type="term" value="P:neuropeptide signaling pathway"/>
    <property type="evidence" value="ECO:0007669"/>
    <property type="project" value="TreeGrafter"/>
</dbReference>
<evidence type="ECO:0000256" key="7">
    <source>
        <dbReference type="ARBA" id="ARBA00023170"/>
    </source>
</evidence>
<evidence type="ECO:0000256" key="2">
    <source>
        <dbReference type="ARBA" id="ARBA00022475"/>
    </source>
</evidence>
<dbReference type="OrthoDB" id="5987909at2759"/>
<feature type="compositionally biased region" description="Basic and acidic residues" evidence="9">
    <location>
        <begin position="266"/>
        <end position="287"/>
    </location>
</feature>
<dbReference type="GO" id="GO:0008528">
    <property type="term" value="F:G protein-coupled peptide receptor activity"/>
    <property type="evidence" value="ECO:0007669"/>
    <property type="project" value="TreeGrafter"/>
</dbReference>
<feature type="transmembrane region" description="Helical" evidence="10">
    <location>
        <begin position="143"/>
        <end position="161"/>
    </location>
</feature>
<keyword evidence="4 10" id="KW-1133">Transmembrane helix</keyword>
<feature type="compositionally biased region" description="Polar residues" evidence="9">
    <location>
        <begin position="297"/>
        <end position="313"/>
    </location>
</feature>
<dbReference type="PANTHER" id="PTHR24230:SF0">
    <property type="entry name" value="G-PROTEIN COUPLED RECEPTORS FAMILY 1 PROFILE DOMAIN-CONTAINING PROTEIN"/>
    <property type="match status" value="1"/>
</dbReference>
<feature type="transmembrane region" description="Helical" evidence="10">
    <location>
        <begin position="63"/>
        <end position="81"/>
    </location>
</feature>
<dbReference type="PROSITE" id="PS50262">
    <property type="entry name" value="G_PROTEIN_RECEP_F1_2"/>
    <property type="match status" value="1"/>
</dbReference>
<keyword evidence="5" id="KW-0297">G-protein coupled receptor</keyword>
<evidence type="ECO:0000256" key="10">
    <source>
        <dbReference type="SAM" id="Phobius"/>
    </source>
</evidence>
<dbReference type="PRINTS" id="PR00237">
    <property type="entry name" value="GPCRRHODOPSN"/>
</dbReference>
<dbReference type="Pfam" id="PF00001">
    <property type="entry name" value="7tm_1"/>
    <property type="match status" value="1"/>
</dbReference>
<evidence type="ECO:0000256" key="4">
    <source>
        <dbReference type="ARBA" id="ARBA00022989"/>
    </source>
</evidence>
<dbReference type="Gene3D" id="1.20.1070.10">
    <property type="entry name" value="Rhodopsin 7-helix transmembrane proteins"/>
    <property type="match status" value="1"/>
</dbReference>
<dbReference type="InterPro" id="IPR017452">
    <property type="entry name" value="GPCR_Rhodpsn_7TM"/>
</dbReference>
<evidence type="ECO:0000256" key="8">
    <source>
        <dbReference type="ARBA" id="ARBA00023224"/>
    </source>
</evidence>
<feature type="transmembrane region" description="Helical" evidence="10">
    <location>
        <begin position="337"/>
        <end position="355"/>
    </location>
</feature>
<name>A0A913ZUE8_PATMI</name>
<dbReference type="RefSeq" id="XP_038054701.1">
    <property type="nucleotide sequence ID" value="XM_038198773.1"/>
</dbReference>
<dbReference type="SUPFAM" id="SSF81321">
    <property type="entry name" value="Family A G protein-coupled receptor-like"/>
    <property type="match status" value="1"/>
</dbReference>
<dbReference type="GeneID" id="119726924"/>
<keyword evidence="6 10" id="KW-0472">Membrane</keyword>
<keyword evidence="13" id="KW-1185">Reference proteome</keyword>
<evidence type="ECO:0000259" key="11">
    <source>
        <dbReference type="PROSITE" id="PS50262"/>
    </source>
</evidence>
<comment type="subcellular location">
    <subcellularLocation>
        <location evidence="1">Cell membrane</location>
        <topology evidence="1">Multi-pass membrane protein</topology>
    </subcellularLocation>
</comment>
<dbReference type="InterPro" id="IPR000276">
    <property type="entry name" value="GPCR_Rhodpsn"/>
</dbReference>
<proteinExistence type="predicted"/>
<feature type="transmembrane region" description="Helical" evidence="10">
    <location>
        <begin position="375"/>
        <end position="394"/>
    </location>
</feature>
<evidence type="ECO:0000256" key="3">
    <source>
        <dbReference type="ARBA" id="ARBA00022692"/>
    </source>
</evidence>
<evidence type="ECO:0000313" key="13">
    <source>
        <dbReference type="Proteomes" id="UP000887568"/>
    </source>
</evidence>
<evidence type="ECO:0000256" key="6">
    <source>
        <dbReference type="ARBA" id="ARBA00023136"/>
    </source>
</evidence>
<evidence type="ECO:0000256" key="5">
    <source>
        <dbReference type="ARBA" id="ARBA00023040"/>
    </source>
</evidence>
<dbReference type="PANTHER" id="PTHR24230">
    <property type="entry name" value="G-PROTEIN COUPLED RECEPTOR"/>
    <property type="match status" value="1"/>
</dbReference>
<keyword evidence="7" id="KW-0675">Receptor</keyword>
<feature type="domain" description="G-protein coupled receptors family 1 profile" evidence="11">
    <location>
        <begin position="44"/>
        <end position="387"/>
    </location>
</feature>
<dbReference type="EnsemblMetazoa" id="XM_038198773.1">
    <property type="protein sequence ID" value="XP_038054701.1"/>
    <property type="gene ID" value="LOC119726924"/>
</dbReference>
<evidence type="ECO:0000256" key="1">
    <source>
        <dbReference type="ARBA" id="ARBA00004651"/>
    </source>
</evidence>
<organism evidence="12 13">
    <name type="scientific">Patiria miniata</name>
    <name type="common">Bat star</name>
    <name type="synonym">Asterina miniata</name>
    <dbReference type="NCBI Taxonomy" id="46514"/>
    <lineage>
        <taxon>Eukaryota</taxon>
        <taxon>Metazoa</taxon>
        <taxon>Echinodermata</taxon>
        <taxon>Eleutherozoa</taxon>
        <taxon>Asterozoa</taxon>
        <taxon>Asteroidea</taxon>
        <taxon>Valvatacea</taxon>
        <taxon>Valvatida</taxon>
        <taxon>Asterinidae</taxon>
        <taxon>Patiria</taxon>
    </lineage>
</organism>
<dbReference type="Proteomes" id="UP000887568">
    <property type="component" value="Unplaced"/>
</dbReference>
<dbReference type="AlphaFoldDB" id="A0A913ZUE8"/>
<feature type="region of interest" description="Disordered" evidence="9">
    <location>
        <begin position="247"/>
        <end position="328"/>
    </location>
</feature>
<sequence length="408" mass="45934">MEMNASIINTTSVYEVVDYATTDRAKAIGLVIYNVFIIVIGVPGNCLILRVYWGKSHKCSTHILIMGLAVADLTICLLRLWDVTLNSSILSGTDIPDLTETFNSFDYTAVGTSIMVTAVIALDRYDCVCRPNRRLMTHQRARKALLIAVVLSVAVNVPVYVRASLDGSHVSLSLDVVIYIFQVTSFVLPIMMISACYSIVFLAIRKHVKVRVLHPKDDQILNIQTDWSTRSHPSICVSTVSRQVGVSTRPLGLSPGRVERRHRRQNRELSHTQKRTTSKDGKAKDRQQQLIGRRNVVANSSTADSGAARSTQPPRRPGPVFRRTQGPSPALQRRTTVMLFITSVVFILCWLPYWVKALLEIFGGKSDFLDTFMEVLYINNAINPFIYGLANRRFRKDCKNVFRKMRIC</sequence>